<protein>
    <recommendedName>
        <fullName evidence="9">Cobalamin biosynthesis protein CobD</fullName>
    </recommendedName>
</protein>
<accession>A0A2T0UZN7</accession>
<gene>
    <name evidence="9" type="primary">cobD</name>
    <name evidence="10" type="ORF">BCF74_102204</name>
</gene>
<dbReference type="EMBL" id="PVTI01000002">
    <property type="protein sequence ID" value="PRY63371.1"/>
    <property type="molecule type" value="Genomic_DNA"/>
</dbReference>
<evidence type="ECO:0000256" key="8">
    <source>
        <dbReference type="ARBA" id="ARBA00023136"/>
    </source>
</evidence>
<dbReference type="UniPathway" id="UPA00148"/>
<dbReference type="GO" id="GO:0015420">
    <property type="term" value="F:ABC-type vitamin B12 transporter activity"/>
    <property type="evidence" value="ECO:0007669"/>
    <property type="project" value="UniProtKB-UniRule"/>
</dbReference>
<dbReference type="HAMAP" id="MF_00024">
    <property type="entry name" value="CobD_CbiB"/>
    <property type="match status" value="1"/>
</dbReference>
<keyword evidence="8 9" id="KW-0472">Membrane</keyword>
<name>A0A2T0UZN7_9MICO</name>
<dbReference type="PANTHER" id="PTHR34308">
    <property type="entry name" value="COBALAMIN BIOSYNTHESIS PROTEIN CBIB"/>
    <property type="match status" value="1"/>
</dbReference>
<evidence type="ECO:0000256" key="6">
    <source>
        <dbReference type="ARBA" id="ARBA00022692"/>
    </source>
</evidence>
<evidence type="ECO:0000256" key="5">
    <source>
        <dbReference type="ARBA" id="ARBA00022573"/>
    </source>
</evidence>
<proteinExistence type="inferred from homology"/>
<evidence type="ECO:0000256" key="1">
    <source>
        <dbReference type="ARBA" id="ARBA00004651"/>
    </source>
</evidence>
<evidence type="ECO:0000313" key="10">
    <source>
        <dbReference type="EMBL" id="PRY63371.1"/>
    </source>
</evidence>
<dbReference type="RefSeq" id="WP_245889168.1">
    <property type="nucleotide sequence ID" value="NZ_PVTI01000002.1"/>
</dbReference>
<dbReference type="PANTHER" id="PTHR34308:SF1">
    <property type="entry name" value="COBALAMIN BIOSYNTHESIS PROTEIN CBIB"/>
    <property type="match status" value="1"/>
</dbReference>
<dbReference type="InterPro" id="IPR004485">
    <property type="entry name" value="Cobalamin_biosynth_CobD/CbiB"/>
</dbReference>
<keyword evidence="11" id="KW-1185">Reference proteome</keyword>
<evidence type="ECO:0000256" key="2">
    <source>
        <dbReference type="ARBA" id="ARBA00004953"/>
    </source>
</evidence>
<feature type="transmembrane region" description="Helical" evidence="9">
    <location>
        <begin position="56"/>
        <end position="75"/>
    </location>
</feature>
<keyword evidence="7 9" id="KW-1133">Transmembrane helix</keyword>
<evidence type="ECO:0000256" key="9">
    <source>
        <dbReference type="HAMAP-Rule" id="MF_00024"/>
    </source>
</evidence>
<comment type="pathway">
    <text evidence="2 9">Cofactor biosynthesis; adenosylcobalamin biosynthesis.</text>
</comment>
<evidence type="ECO:0000313" key="11">
    <source>
        <dbReference type="Proteomes" id="UP000237822"/>
    </source>
</evidence>
<reference evidence="10 11" key="1">
    <citation type="submission" date="2018-03" db="EMBL/GenBank/DDBJ databases">
        <title>Genomic Encyclopedia of Archaeal and Bacterial Type Strains, Phase II (KMG-II): from individual species to whole genera.</title>
        <authorList>
            <person name="Goeker M."/>
        </authorList>
    </citation>
    <scope>NUCLEOTIDE SEQUENCE [LARGE SCALE GENOMIC DNA]</scope>
    <source>
        <strain evidence="10 11">ATCC BAA-1496</strain>
    </source>
</reference>
<keyword evidence="4 9" id="KW-1003">Cell membrane</keyword>
<evidence type="ECO:0000256" key="4">
    <source>
        <dbReference type="ARBA" id="ARBA00022475"/>
    </source>
</evidence>
<comment type="caution">
    <text evidence="9">Lacks conserved residue(s) required for the propagation of feature annotation.</text>
</comment>
<sequence length="332" mass="34367">MSRSPASTRLDPVAIGLLVGFAADRVLGDPRRGHPVAGFGRVAAAVEERGYAPRRVRGGLLAGGLVAAVAGTALLERRLPPTMRAVTATVATWAVLGGRSLEREGEAIGTLLTEPDLSGARARIRNLVGRDPSRLDGDGIARACVESIAENSADAVVAPLFWGAVAGVPGLVGYRAVNTLDAMWGHRNARYERFGWAAARLDDLVNWLPARLTVALNAALAAVGVGSGGGADDGATGVTRAGHVLRTVLRDAPAHPSPNAGPVEASWASVLGVRLGGTNHYDGVDEDRGQLGDGPSVTPSDIPRATAHLRRLSTVALITLVAGRAAARHRRH</sequence>
<dbReference type="Pfam" id="PF03186">
    <property type="entry name" value="CobD_Cbib"/>
    <property type="match status" value="1"/>
</dbReference>
<evidence type="ECO:0000256" key="3">
    <source>
        <dbReference type="ARBA" id="ARBA00006263"/>
    </source>
</evidence>
<dbReference type="Proteomes" id="UP000237822">
    <property type="component" value="Unassembled WGS sequence"/>
</dbReference>
<keyword evidence="5 9" id="KW-0169">Cobalamin biosynthesis</keyword>
<dbReference type="GO" id="GO:0005886">
    <property type="term" value="C:plasma membrane"/>
    <property type="evidence" value="ECO:0007669"/>
    <property type="project" value="UniProtKB-SubCell"/>
</dbReference>
<comment type="similarity">
    <text evidence="3 9">Belongs to the CobD/CbiB family.</text>
</comment>
<organism evidence="10 11">
    <name type="scientific">Knoellia remsis</name>
    <dbReference type="NCBI Taxonomy" id="407159"/>
    <lineage>
        <taxon>Bacteria</taxon>
        <taxon>Bacillati</taxon>
        <taxon>Actinomycetota</taxon>
        <taxon>Actinomycetes</taxon>
        <taxon>Micrococcales</taxon>
        <taxon>Intrasporangiaceae</taxon>
        <taxon>Knoellia</taxon>
    </lineage>
</organism>
<evidence type="ECO:0000256" key="7">
    <source>
        <dbReference type="ARBA" id="ARBA00022989"/>
    </source>
</evidence>
<comment type="function">
    <text evidence="9">Converts cobyric acid to cobinamide by the addition of aminopropanol on the F carboxylic group.</text>
</comment>
<comment type="subcellular location">
    <subcellularLocation>
        <location evidence="1 9">Cell membrane</location>
        <topology evidence="1 9">Multi-pass membrane protein</topology>
    </subcellularLocation>
</comment>
<comment type="caution">
    <text evidence="10">The sequence shown here is derived from an EMBL/GenBank/DDBJ whole genome shotgun (WGS) entry which is preliminary data.</text>
</comment>
<dbReference type="GO" id="GO:0048472">
    <property type="term" value="F:threonine-phosphate decarboxylase activity"/>
    <property type="evidence" value="ECO:0007669"/>
    <property type="project" value="InterPro"/>
</dbReference>
<dbReference type="AlphaFoldDB" id="A0A2T0UZN7"/>
<keyword evidence="6 9" id="KW-0812">Transmembrane</keyword>
<dbReference type="GO" id="GO:0009236">
    <property type="term" value="P:cobalamin biosynthetic process"/>
    <property type="evidence" value="ECO:0007669"/>
    <property type="project" value="UniProtKB-UniRule"/>
</dbReference>